<protein>
    <submittedName>
        <fullName evidence="1">Uncharacterized protein</fullName>
    </submittedName>
</protein>
<evidence type="ECO:0000313" key="1">
    <source>
        <dbReference type="EMBL" id="GIJ68686.1"/>
    </source>
</evidence>
<dbReference type="RefSeq" id="WP_203928631.1">
    <property type="nucleotide sequence ID" value="NZ_BOPH01000046.1"/>
</dbReference>
<evidence type="ECO:0000313" key="2">
    <source>
        <dbReference type="Proteomes" id="UP000635606"/>
    </source>
</evidence>
<organism evidence="1 2">
    <name type="scientific">Virgisporangium ochraceum</name>
    <dbReference type="NCBI Taxonomy" id="65505"/>
    <lineage>
        <taxon>Bacteria</taxon>
        <taxon>Bacillati</taxon>
        <taxon>Actinomycetota</taxon>
        <taxon>Actinomycetes</taxon>
        <taxon>Micromonosporales</taxon>
        <taxon>Micromonosporaceae</taxon>
        <taxon>Virgisporangium</taxon>
    </lineage>
</organism>
<keyword evidence="2" id="KW-1185">Reference proteome</keyword>
<gene>
    <name evidence="1" type="ORF">Voc01_036030</name>
</gene>
<sequence>MVAVRLARGWVGYGGSVHRAGDFVDVDAITLAKLEACGVVTCWEATEPPSDTDGSDEDR</sequence>
<dbReference type="EMBL" id="BOPH01000046">
    <property type="protein sequence ID" value="GIJ68686.1"/>
    <property type="molecule type" value="Genomic_DNA"/>
</dbReference>
<dbReference type="Proteomes" id="UP000635606">
    <property type="component" value="Unassembled WGS sequence"/>
</dbReference>
<name>A0A8J3ZS21_9ACTN</name>
<comment type="caution">
    <text evidence="1">The sequence shown here is derived from an EMBL/GenBank/DDBJ whole genome shotgun (WGS) entry which is preliminary data.</text>
</comment>
<proteinExistence type="predicted"/>
<dbReference type="AlphaFoldDB" id="A0A8J3ZS21"/>
<accession>A0A8J3ZS21</accession>
<reference evidence="1" key="1">
    <citation type="submission" date="2021-01" db="EMBL/GenBank/DDBJ databases">
        <title>Whole genome shotgun sequence of Virgisporangium ochraceum NBRC 16418.</title>
        <authorList>
            <person name="Komaki H."/>
            <person name="Tamura T."/>
        </authorList>
    </citation>
    <scope>NUCLEOTIDE SEQUENCE</scope>
    <source>
        <strain evidence="1">NBRC 16418</strain>
    </source>
</reference>